<gene>
    <name evidence="3" type="ORF">Poli38472_014941</name>
</gene>
<feature type="transmembrane region" description="Helical" evidence="2">
    <location>
        <begin position="174"/>
        <end position="200"/>
    </location>
</feature>
<evidence type="ECO:0000313" key="4">
    <source>
        <dbReference type="Proteomes" id="UP000794436"/>
    </source>
</evidence>
<feature type="compositionally biased region" description="Basic and acidic residues" evidence="1">
    <location>
        <begin position="43"/>
        <end position="53"/>
    </location>
</feature>
<feature type="compositionally biased region" description="Pro residues" evidence="1">
    <location>
        <begin position="22"/>
        <end position="31"/>
    </location>
</feature>
<dbReference type="EMBL" id="SPLM01000169">
    <property type="protein sequence ID" value="TMW54921.1"/>
    <property type="molecule type" value="Genomic_DNA"/>
</dbReference>
<name>A0A8K1C1W9_PYTOL</name>
<dbReference type="AlphaFoldDB" id="A0A8K1C1W9"/>
<keyword evidence="2" id="KW-1133">Transmembrane helix</keyword>
<reference evidence="3" key="1">
    <citation type="submission" date="2019-03" db="EMBL/GenBank/DDBJ databases">
        <title>Long read genome sequence of the mycoparasitic Pythium oligandrum ATCC 38472 isolated from sugarbeet rhizosphere.</title>
        <authorList>
            <person name="Gaulin E."/>
        </authorList>
    </citation>
    <scope>NUCLEOTIDE SEQUENCE</scope>
    <source>
        <strain evidence="3">ATCC 38472_TT</strain>
    </source>
</reference>
<organism evidence="3 4">
    <name type="scientific">Pythium oligandrum</name>
    <name type="common">Mycoparasitic fungus</name>
    <dbReference type="NCBI Taxonomy" id="41045"/>
    <lineage>
        <taxon>Eukaryota</taxon>
        <taxon>Sar</taxon>
        <taxon>Stramenopiles</taxon>
        <taxon>Oomycota</taxon>
        <taxon>Peronosporomycetes</taxon>
        <taxon>Pythiales</taxon>
        <taxon>Pythiaceae</taxon>
        <taxon>Pythium</taxon>
    </lineage>
</organism>
<proteinExistence type="predicted"/>
<comment type="caution">
    <text evidence="3">The sequence shown here is derived from an EMBL/GenBank/DDBJ whole genome shotgun (WGS) entry which is preliminary data.</text>
</comment>
<evidence type="ECO:0000256" key="1">
    <source>
        <dbReference type="SAM" id="MobiDB-lite"/>
    </source>
</evidence>
<evidence type="ECO:0000313" key="3">
    <source>
        <dbReference type="EMBL" id="TMW54921.1"/>
    </source>
</evidence>
<evidence type="ECO:0000256" key="2">
    <source>
        <dbReference type="SAM" id="Phobius"/>
    </source>
</evidence>
<keyword evidence="2" id="KW-0472">Membrane</keyword>
<protein>
    <submittedName>
        <fullName evidence="3">Uncharacterized protein</fullName>
    </submittedName>
</protein>
<dbReference type="Proteomes" id="UP000794436">
    <property type="component" value="Unassembled WGS sequence"/>
</dbReference>
<sequence>MESPNIKGDYDYAELEIEKVPAPAPSAPPAPDSEAFNNMFSTESERSSHDQTRNRPPHQPTRAPSSNSKNLLFALKVVGYQLANAVLAFAAVVIVATMLFLSIALLPVFGLGFFVYRGALPLVREVAMLDSKLANLITPDGDRVCFTSARPGAESILCVAPDLHLVSLQSTLVVAYYLTLKPLIAGASIALFALVILPFLPIMRDANGYYYDNNANRWVAGIEVGSFLFYADPVWYALGCRDLDLDQIARLPIKRHYASRLLSACSSNGCTSCVVVDRR</sequence>
<keyword evidence="4" id="KW-1185">Reference proteome</keyword>
<feature type="transmembrane region" description="Helical" evidence="2">
    <location>
        <begin position="86"/>
        <end position="116"/>
    </location>
</feature>
<accession>A0A8K1C1W9</accession>
<feature type="region of interest" description="Disordered" evidence="1">
    <location>
        <begin position="21"/>
        <end position="65"/>
    </location>
</feature>
<keyword evidence="2" id="KW-0812">Transmembrane</keyword>